<name>A0A151IBM0_9HYME</name>
<keyword evidence="4 5" id="KW-0472">Membrane</keyword>
<keyword evidence="3 5" id="KW-1133">Transmembrane helix</keyword>
<dbReference type="PANTHER" id="PTHR12489:SF16">
    <property type="entry name" value="LHFPL TETRASPAN SUBFAMILY MEMBER 6 PROTEIN-RELATED"/>
    <property type="match status" value="1"/>
</dbReference>
<evidence type="ECO:0000313" key="7">
    <source>
        <dbReference type="Proteomes" id="UP000078542"/>
    </source>
</evidence>
<reference evidence="6 7" key="1">
    <citation type="submission" date="2016-03" db="EMBL/GenBank/DDBJ databases">
        <title>Cyphomyrmex costatus WGS genome.</title>
        <authorList>
            <person name="Nygaard S."/>
            <person name="Hu H."/>
            <person name="Boomsma J."/>
            <person name="Zhang G."/>
        </authorList>
    </citation>
    <scope>NUCLEOTIDE SEQUENCE [LARGE SCALE GENOMIC DNA]</scope>
    <source>
        <strain evidence="6">MS0001</strain>
        <tissue evidence="6">Whole body</tissue>
    </source>
</reference>
<feature type="transmembrane region" description="Helical" evidence="5">
    <location>
        <begin position="322"/>
        <end position="345"/>
    </location>
</feature>
<dbReference type="GO" id="GO:0016020">
    <property type="term" value="C:membrane"/>
    <property type="evidence" value="ECO:0007669"/>
    <property type="project" value="UniProtKB-SubCell"/>
</dbReference>
<organism evidence="6 7">
    <name type="scientific">Cyphomyrmex costatus</name>
    <dbReference type="NCBI Taxonomy" id="456900"/>
    <lineage>
        <taxon>Eukaryota</taxon>
        <taxon>Metazoa</taxon>
        <taxon>Ecdysozoa</taxon>
        <taxon>Arthropoda</taxon>
        <taxon>Hexapoda</taxon>
        <taxon>Insecta</taxon>
        <taxon>Pterygota</taxon>
        <taxon>Neoptera</taxon>
        <taxon>Endopterygota</taxon>
        <taxon>Hymenoptera</taxon>
        <taxon>Apocrita</taxon>
        <taxon>Aculeata</taxon>
        <taxon>Formicoidea</taxon>
        <taxon>Formicidae</taxon>
        <taxon>Myrmicinae</taxon>
        <taxon>Cyphomyrmex</taxon>
    </lineage>
</organism>
<dbReference type="Gene3D" id="1.20.140.150">
    <property type="match status" value="1"/>
</dbReference>
<dbReference type="AlphaFoldDB" id="A0A151IBM0"/>
<dbReference type="STRING" id="456900.A0A151IBM0"/>
<dbReference type="PANTHER" id="PTHR12489">
    <property type="entry name" value="LIPOMA HMGIC FUSION PARTNER-LIKE PROTEIN"/>
    <property type="match status" value="1"/>
</dbReference>
<keyword evidence="7" id="KW-1185">Reference proteome</keyword>
<feature type="non-terminal residue" evidence="6">
    <location>
        <position position="1"/>
    </location>
</feature>
<evidence type="ECO:0000256" key="3">
    <source>
        <dbReference type="ARBA" id="ARBA00022989"/>
    </source>
</evidence>
<protein>
    <submittedName>
        <fullName evidence="6">Lipoma HMGIC fusion partner like protein</fullName>
    </submittedName>
</protein>
<comment type="subcellular location">
    <subcellularLocation>
        <location evidence="1">Membrane</location>
        <topology evidence="1">Multi-pass membrane protein</topology>
    </subcellularLocation>
</comment>
<dbReference type="InterPro" id="IPR019372">
    <property type="entry name" value="LHFPL"/>
</dbReference>
<evidence type="ECO:0000256" key="4">
    <source>
        <dbReference type="ARBA" id="ARBA00023136"/>
    </source>
</evidence>
<evidence type="ECO:0000313" key="6">
    <source>
        <dbReference type="EMBL" id="KYM97035.1"/>
    </source>
</evidence>
<feature type="transmembrane region" description="Helical" evidence="5">
    <location>
        <begin position="29"/>
        <end position="46"/>
    </location>
</feature>
<keyword evidence="2 5" id="KW-0812">Transmembrane</keyword>
<evidence type="ECO:0000256" key="5">
    <source>
        <dbReference type="SAM" id="Phobius"/>
    </source>
</evidence>
<evidence type="ECO:0000256" key="2">
    <source>
        <dbReference type="ARBA" id="ARBA00022692"/>
    </source>
</evidence>
<sequence>RFNARDKNDPRRLRQSGARERERLGFRRWTIITGVIRLASAFHILAKCTFLAARRRLAWQATRRETSSRRVCNAPAIAPLDSVRYSISSPYPSLSIHFPVISAKDNKTVIDECRKFKRTSRYLVTLDAKRVDGSYANHDGGDRKLPRWPASETRRMSGQYLGVLIVTSIFDSSHNSFFYCNSDNGRLLGKADAYFSSFRRCNYPRIRAPNATPEIVYECARYSSFWDIPSAWWQASTVTMGIGVAIAVIGALTLLAAASSFLPHILKTPKHTRILGSLQLLAATMICGGLVMYPIGWDNREVRESCGKGANVYNLGKCSVSWSSHLLVGSVALLMLCFGLSFCAARHKPDANPHTDPLRI</sequence>
<gene>
    <name evidence="6" type="ORF">ALC62_12300</name>
</gene>
<dbReference type="Proteomes" id="UP000078542">
    <property type="component" value="Unassembled WGS sequence"/>
</dbReference>
<feature type="transmembrane region" description="Helical" evidence="5">
    <location>
        <begin position="240"/>
        <end position="262"/>
    </location>
</feature>
<evidence type="ECO:0000256" key="1">
    <source>
        <dbReference type="ARBA" id="ARBA00004141"/>
    </source>
</evidence>
<accession>A0A151IBM0</accession>
<dbReference type="EMBL" id="KQ978095">
    <property type="protein sequence ID" value="KYM97035.1"/>
    <property type="molecule type" value="Genomic_DNA"/>
</dbReference>
<dbReference type="Pfam" id="PF10242">
    <property type="entry name" value="L_HMGIC_fpl"/>
    <property type="match status" value="1"/>
</dbReference>
<feature type="transmembrane region" description="Helical" evidence="5">
    <location>
        <begin position="274"/>
        <end position="295"/>
    </location>
</feature>
<proteinExistence type="predicted"/>